<gene>
    <name evidence="1" type="ORF">CSC2_35950</name>
</gene>
<dbReference type="Proteomes" id="UP000663802">
    <property type="component" value="Unassembled WGS sequence"/>
</dbReference>
<dbReference type="NCBIfam" id="TIGR04118">
    <property type="entry name" value="Cxxx_AC3_0185"/>
    <property type="match status" value="1"/>
</dbReference>
<accession>A0ABQ1EE84</accession>
<evidence type="ECO:0000313" key="2">
    <source>
        <dbReference type="Proteomes" id="UP000663802"/>
    </source>
</evidence>
<name>A0ABQ1EE84_9CLOT</name>
<sequence>MNHIFLNKKTKNVKDDVSGYGCPWCVFSCSVECGGSCTGTCTIGCAYAGACSGICISSCGVQITGYTS</sequence>
<reference evidence="1 2" key="1">
    <citation type="journal article" date="2021" name="Int. J. Syst. Evol. Microbiol.">
        <title>Clostridium zeae sp. nov., isolated from corn silage.</title>
        <authorList>
            <person name="Kobayashi H."/>
            <person name="Tanizawa Y."/>
            <person name="Yagura M."/>
            <person name="Sakamoto M."/>
            <person name="Ohkuma M."/>
            <person name="Tohno M."/>
        </authorList>
    </citation>
    <scope>NUCLEOTIDE SEQUENCE [LARGE SCALE GENOMIC DNA]</scope>
    <source>
        <strain evidence="1 2">CSC2</strain>
    </source>
</reference>
<dbReference type="EMBL" id="BMBA01000004">
    <property type="protein sequence ID" value="GFZ33069.1"/>
    <property type="molecule type" value="Genomic_DNA"/>
</dbReference>
<protein>
    <submittedName>
        <fullName evidence="1">Uncharacterized protein</fullName>
    </submittedName>
</protein>
<dbReference type="InterPro" id="IPR026424">
    <property type="entry name" value="Cxxx_AC3_0185"/>
</dbReference>
<proteinExistence type="predicted"/>
<evidence type="ECO:0000313" key="1">
    <source>
        <dbReference type="EMBL" id="GFZ33069.1"/>
    </source>
</evidence>
<organism evidence="1 2">
    <name type="scientific">Clostridium zeae</name>
    <dbReference type="NCBI Taxonomy" id="2759022"/>
    <lineage>
        <taxon>Bacteria</taxon>
        <taxon>Bacillati</taxon>
        <taxon>Bacillota</taxon>
        <taxon>Clostridia</taxon>
        <taxon>Eubacteriales</taxon>
        <taxon>Clostridiaceae</taxon>
        <taxon>Clostridium</taxon>
    </lineage>
</organism>
<dbReference type="RefSeq" id="WP_206871314.1">
    <property type="nucleotide sequence ID" value="NZ_BMBA01000004.1"/>
</dbReference>
<comment type="caution">
    <text evidence="1">The sequence shown here is derived from an EMBL/GenBank/DDBJ whole genome shotgun (WGS) entry which is preliminary data.</text>
</comment>
<keyword evidence="2" id="KW-1185">Reference proteome</keyword>